<accession>A0A183ILF2</accession>
<comment type="similarity">
    <text evidence="2">Belongs to the TRAPP small subunits family. Sedlin subfamily.</text>
</comment>
<dbReference type="InterPro" id="IPR011012">
    <property type="entry name" value="Longin-like_dom_sf"/>
</dbReference>
<evidence type="ECO:0000313" key="5">
    <source>
        <dbReference type="Proteomes" id="UP000270296"/>
    </source>
</evidence>
<sequence>MIGKEYYFVIVGHNDNPVFELDFSAQPKKDLENSHLKQFVAHAALDLVDEHIIQNQNMYLKTVDKFNEWSVSSFVTAGNIRFLMLHTCKNEDGIKNFFTEMYETYVKVSKSCCIIFEHCAPTGQQCTVWNQQNYLAMNPFHDPDARIQSPVFMKKAQFYGKKEMAQGALDKPPSVCSSVYQWLYRLIKANQSFHNGCHEHVVFSGKPKNMAGVTA</sequence>
<dbReference type="PANTHER" id="PTHR12403">
    <property type="entry name" value="TRAFFICKING PROTEIN PARTICLE COMPLEX SUBUNIT 2"/>
    <property type="match status" value="1"/>
</dbReference>
<dbReference type="AlphaFoldDB" id="A0A183ILF2"/>
<proteinExistence type="inferred from homology"/>
<keyword evidence="5" id="KW-1185">Reference proteome</keyword>
<comment type="subcellular location">
    <subcellularLocation>
        <location evidence="1">Cytoplasm</location>
        <location evidence="1">Perinuclear region</location>
    </subcellularLocation>
</comment>
<dbReference type="GO" id="GO:0006888">
    <property type="term" value="P:endoplasmic reticulum to Golgi vesicle-mediated transport"/>
    <property type="evidence" value="ECO:0007669"/>
    <property type="project" value="InterPro"/>
</dbReference>
<evidence type="ECO:0000313" key="4">
    <source>
        <dbReference type="EMBL" id="VDP04399.1"/>
    </source>
</evidence>
<dbReference type="InterPro" id="IPR006722">
    <property type="entry name" value="Sedlin"/>
</dbReference>
<name>A0A183ILF2_9BILA</name>
<reference evidence="4 5" key="2">
    <citation type="submission" date="2018-11" db="EMBL/GenBank/DDBJ databases">
        <authorList>
            <consortium name="Pathogen Informatics"/>
        </authorList>
    </citation>
    <scope>NUCLEOTIDE SEQUENCE [LARGE SCALE GENOMIC DNA]</scope>
</reference>
<dbReference type="SUPFAM" id="SSF64356">
    <property type="entry name" value="SNARE-like"/>
    <property type="match status" value="1"/>
</dbReference>
<organism evidence="6">
    <name type="scientific">Soboliphyme baturini</name>
    <dbReference type="NCBI Taxonomy" id="241478"/>
    <lineage>
        <taxon>Eukaryota</taxon>
        <taxon>Metazoa</taxon>
        <taxon>Ecdysozoa</taxon>
        <taxon>Nematoda</taxon>
        <taxon>Enoplea</taxon>
        <taxon>Dorylaimia</taxon>
        <taxon>Dioctophymatida</taxon>
        <taxon>Dioctophymatoidea</taxon>
        <taxon>Soboliphymatidae</taxon>
        <taxon>Soboliphyme</taxon>
    </lineage>
</organism>
<evidence type="ECO:0000256" key="1">
    <source>
        <dbReference type="ARBA" id="ARBA00004556"/>
    </source>
</evidence>
<dbReference type="EMBL" id="UZAM01008324">
    <property type="protein sequence ID" value="VDP04399.1"/>
    <property type="molecule type" value="Genomic_DNA"/>
</dbReference>
<protein>
    <submittedName>
        <fullName evidence="6">Trafficking protein particle complex subunit 2</fullName>
    </submittedName>
</protein>
<dbReference type="Proteomes" id="UP000270296">
    <property type="component" value="Unassembled WGS sequence"/>
</dbReference>
<reference evidence="6" key="1">
    <citation type="submission" date="2016-06" db="UniProtKB">
        <authorList>
            <consortium name="WormBaseParasite"/>
        </authorList>
    </citation>
    <scope>IDENTIFICATION</scope>
</reference>
<dbReference type="WBParaSite" id="SBAD_0000463901-mRNA-1">
    <property type="protein sequence ID" value="SBAD_0000463901-mRNA-1"/>
    <property type="gene ID" value="SBAD_0000463901"/>
</dbReference>
<dbReference type="OrthoDB" id="10252102at2759"/>
<dbReference type="GO" id="GO:0048471">
    <property type="term" value="C:perinuclear region of cytoplasm"/>
    <property type="evidence" value="ECO:0007669"/>
    <property type="project" value="UniProtKB-SubCell"/>
</dbReference>
<keyword evidence="3" id="KW-0931">ER-Golgi transport</keyword>
<evidence type="ECO:0000256" key="2">
    <source>
        <dbReference type="ARBA" id="ARBA00006626"/>
    </source>
</evidence>
<dbReference type="CDD" id="cd14825">
    <property type="entry name" value="TRAPPC2_sedlin"/>
    <property type="match status" value="1"/>
</dbReference>
<dbReference type="Pfam" id="PF04628">
    <property type="entry name" value="Sedlin_N"/>
    <property type="match status" value="1"/>
</dbReference>
<evidence type="ECO:0000256" key="3">
    <source>
        <dbReference type="ARBA" id="ARBA00022892"/>
    </source>
</evidence>
<keyword evidence="3" id="KW-0813">Transport</keyword>
<gene>
    <name evidence="4" type="ORF">SBAD_LOCUS4448</name>
</gene>
<evidence type="ECO:0000313" key="6">
    <source>
        <dbReference type="WBParaSite" id="SBAD_0000463901-mRNA-1"/>
    </source>
</evidence>
<dbReference type="Gene3D" id="3.30.450.70">
    <property type="match status" value="1"/>
</dbReference>